<dbReference type="Pfam" id="PF02810">
    <property type="entry name" value="SEC-C"/>
    <property type="match status" value="1"/>
</dbReference>
<dbReference type="Gene3D" id="3.10.450.50">
    <property type="match status" value="1"/>
</dbReference>
<dbReference type="HOGENOM" id="CLU_587630_0_0_9"/>
<evidence type="ECO:0000313" key="3">
    <source>
        <dbReference type="Proteomes" id="UP000004968"/>
    </source>
</evidence>
<feature type="compositionally biased region" description="Acidic residues" evidence="1">
    <location>
        <begin position="221"/>
        <end position="237"/>
    </location>
</feature>
<organism evidence="2 3">
    <name type="scientific">Hungatella hathewayi DSM 13479</name>
    <dbReference type="NCBI Taxonomy" id="566550"/>
    <lineage>
        <taxon>Bacteria</taxon>
        <taxon>Bacillati</taxon>
        <taxon>Bacillota</taxon>
        <taxon>Clostridia</taxon>
        <taxon>Lachnospirales</taxon>
        <taxon>Lachnospiraceae</taxon>
        <taxon>Hungatella</taxon>
    </lineage>
</organism>
<feature type="region of interest" description="Disordered" evidence="1">
    <location>
        <begin position="219"/>
        <end position="254"/>
    </location>
</feature>
<dbReference type="EMBL" id="ACIO01000120">
    <property type="protein sequence ID" value="EFD00159.1"/>
    <property type="molecule type" value="Genomic_DNA"/>
</dbReference>
<sequence length="465" mass="54190">MANRYTIGNTDAGRVHLSHGKYRGKMDEYLFDDLSMELRSLFDMVKEPLVESFFLKGEPDHCLGTCLKRCPESLLDVIAEEYGLELGRGKERKRQLESLEHKIIEGLSAKIEAVPANELQLLIKLAVEECETEEAAEGLSLQKNGWVFYYVDEEEMNTTPVVPYEIVDKIKELAGEMGFASRMAYYEMVRSYISTFLRLYGVFETKWLFEVIRKHDIPAESAEEESTAEESTAEESMAEERTAEKSEDMPEKRDWLPDKMALSNEMLEKVVVRLKEESENFGLEAGYLFDPDLEDEEEYKERFDAVKDMPYYEPSFEDLLFYHENYIDEHLKEYRILKRYLSKRMDSSMEADQLLRELSIEAVEELGGIFAVSEIMERYEGIFSSGEELKEFEQLFRDWEDHVRKWNNRGFTNAEMRARGEHGCQTKIEWDLTKIKFKANTPDPDAPCPCGSGKKYRQCCGRVKK</sequence>
<proteinExistence type="predicted"/>
<protein>
    <recommendedName>
        <fullName evidence="4">SEC-C motif protein</fullName>
    </recommendedName>
</protein>
<reference evidence="2 3" key="1">
    <citation type="submission" date="2010-01" db="EMBL/GenBank/DDBJ databases">
        <authorList>
            <person name="Weinstock G."/>
            <person name="Sodergren E."/>
            <person name="Clifton S."/>
            <person name="Fulton L."/>
            <person name="Fulton B."/>
            <person name="Courtney L."/>
            <person name="Fronick C."/>
            <person name="Harrison M."/>
            <person name="Strong C."/>
            <person name="Farmer C."/>
            <person name="Delahaunty K."/>
            <person name="Markovic C."/>
            <person name="Hall O."/>
            <person name="Minx P."/>
            <person name="Tomlinson C."/>
            <person name="Mitreva M."/>
            <person name="Nelson J."/>
            <person name="Hou S."/>
            <person name="Wollam A."/>
            <person name="Pepin K.H."/>
            <person name="Johnson M."/>
            <person name="Bhonagiri V."/>
            <person name="Nash W.E."/>
            <person name="Warren W."/>
            <person name="Chinwalla A."/>
            <person name="Mardis E.R."/>
            <person name="Wilson R.K."/>
        </authorList>
    </citation>
    <scope>NUCLEOTIDE SEQUENCE [LARGE SCALE GENOMIC DNA]</scope>
    <source>
        <strain evidence="2 3">DSM 13479</strain>
    </source>
</reference>
<evidence type="ECO:0000256" key="1">
    <source>
        <dbReference type="SAM" id="MobiDB-lite"/>
    </source>
</evidence>
<feature type="compositionally biased region" description="Basic and acidic residues" evidence="1">
    <location>
        <begin position="238"/>
        <end position="254"/>
    </location>
</feature>
<evidence type="ECO:0008006" key="4">
    <source>
        <dbReference type="Google" id="ProtNLM"/>
    </source>
</evidence>
<accession>D3ADI1</accession>
<gene>
    <name evidence="2" type="ORF">CLOSTHATH_01659</name>
</gene>
<dbReference type="Proteomes" id="UP000004968">
    <property type="component" value="Unassembled WGS sequence"/>
</dbReference>
<evidence type="ECO:0000313" key="2">
    <source>
        <dbReference type="EMBL" id="EFD00159.1"/>
    </source>
</evidence>
<name>D3ADI1_9FIRM</name>
<dbReference type="AlphaFoldDB" id="D3ADI1"/>
<dbReference type="SUPFAM" id="SSF103642">
    <property type="entry name" value="Sec-C motif"/>
    <property type="match status" value="1"/>
</dbReference>
<comment type="caution">
    <text evidence="2">The sequence shown here is derived from an EMBL/GenBank/DDBJ whole genome shotgun (WGS) entry which is preliminary data.</text>
</comment>
<dbReference type="InterPro" id="IPR004027">
    <property type="entry name" value="SEC_C_motif"/>
</dbReference>